<dbReference type="InterPro" id="IPR050135">
    <property type="entry name" value="dGTPase-like"/>
</dbReference>
<name>A0AAT9G8F5_9RICK</name>
<dbReference type="AlphaFoldDB" id="A0AAT9G8F5"/>
<dbReference type="PANTHER" id="PTHR11373:SF41">
    <property type="entry name" value="METAL-DEPENDENT PHOSPHOHYDROLASE"/>
    <property type="match status" value="1"/>
</dbReference>
<evidence type="ECO:0000259" key="1">
    <source>
        <dbReference type="SMART" id="SM00471"/>
    </source>
</evidence>
<proteinExistence type="predicted"/>
<organism evidence="2">
    <name type="scientific">Candidatus Tisiphia endosymbiont of Sergentomyia squamirostris</name>
    <dbReference type="NCBI Taxonomy" id="3113639"/>
    <lineage>
        <taxon>Bacteria</taxon>
        <taxon>Pseudomonadati</taxon>
        <taxon>Pseudomonadota</taxon>
        <taxon>Alphaproteobacteria</taxon>
        <taxon>Rickettsiales</taxon>
        <taxon>Rickettsiaceae</taxon>
        <taxon>Rickettsieae</taxon>
        <taxon>Candidatus Tisiphia</taxon>
    </lineage>
</organism>
<dbReference type="InterPro" id="IPR003607">
    <property type="entry name" value="HD/PDEase_dom"/>
</dbReference>
<dbReference type="PANTHER" id="PTHR11373">
    <property type="entry name" value="DEOXYNUCLEOSIDE TRIPHOSPHATE TRIPHOSPHOHYDROLASE"/>
    <property type="match status" value="1"/>
</dbReference>
<evidence type="ECO:0000313" key="2">
    <source>
        <dbReference type="EMBL" id="BFD46074.1"/>
    </source>
</evidence>
<accession>A0AAT9G8F5</accession>
<dbReference type="GO" id="GO:0008832">
    <property type="term" value="F:dGTPase activity"/>
    <property type="evidence" value="ECO:0007669"/>
    <property type="project" value="TreeGrafter"/>
</dbReference>
<protein>
    <submittedName>
        <fullName evidence="2">HD domain-containing protein</fullName>
    </submittedName>
</protein>
<dbReference type="GO" id="GO:0006203">
    <property type="term" value="P:dGTP catabolic process"/>
    <property type="evidence" value="ECO:0007669"/>
    <property type="project" value="TreeGrafter"/>
</dbReference>
<sequence length="355" mass="41769">MKQKAYFLFFFYILFYFPAYAKKELYTIWQDSVVVDDPLIEELIDSKAMQRLKLIDQSGPTPYIGLLPYFSRYDHSIGVFVLLQKAQVSKIEQIAGLLHDTSHTVFSHLGDNLFYQEQQEKSYQDTIHLWFLRSMKIDEITSRYNIAIKYLDPDDPKYTALERALPDLCADRIQYNIHIAVILNKISKLEAKEIVDDLKFHNGVWFFTNKNTAKKFAMIPLYLIKELWGAPFNTVVYDYFHKILKRAIEIKLVSKDELHFSVDQNVMQKIENSNDKIIKKLLNKCKKDVKSFKLAKYGKGQINIKPKFRAIDPLILDNNKYKKLSQLDEDFSKKFKEVQNWCKNGYGINLPNLED</sequence>
<reference evidence="2" key="1">
    <citation type="submission" date="2024-01" db="EMBL/GenBank/DDBJ databases">
        <title>Sequencing the genomes of a sandfly, Sergentomyia squamirostris, and its two endosymbionts.</title>
        <authorList>
            <person name="Itokawa K."/>
            <person name="Sanjoba C."/>
        </authorList>
    </citation>
    <scope>NUCLEOTIDE SEQUENCE</scope>
    <source>
        <strain evidence="2">RiSSQ</strain>
    </source>
</reference>
<dbReference type="Gene3D" id="1.10.3210.10">
    <property type="entry name" value="Hypothetical protein af1432"/>
    <property type="match status" value="1"/>
</dbReference>
<feature type="domain" description="HD/PDEase" evidence="1">
    <location>
        <begin position="68"/>
        <end position="185"/>
    </location>
</feature>
<gene>
    <name evidence="2" type="ORF">DMENIID0002_07200</name>
</gene>
<dbReference type="SMART" id="SM00471">
    <property type="entry name" value="HDc"/>
    <property type="match status" value="1"/>
</dbReference>
<dbReference type="SUPFAM" id="SSF109604">
    <property type="entry name" value="HD-domain/PDEase-like"/>
    <property type="match status" value="1"/>
</dbReference>
<dbReference type="EMBL" id="AP029170">
    <property type="protein sequence ID" value="BFD46074.1"/>
    <property type="molecule type" value="Genomic_DNA"/>
</dbReference>